<accession>A0A091D9J2</accession>
<reference evidence="1 2" key="1">
    <citation type="submission" date="2013-11" db="EMBL/GenBank/DDBJ databases">
        <title>The Damaraland mole rat (Fukomys damarensis) genome and evolution of African mole rats.</title>
        <authorList>
            <person name="Gladyshev V.N."/>
            <person name="Fang X."/>
        </authorList>
    </citation>
    <scope>NUCLEOTIDE SEQUENCE [LARGE SCALE GENOMIC DNA]</scope>
    <source>
        <tissue evidence="1">Liver</tissue>
    </source>
</reference>
<evidence type="ECO:0000313" key="2">
    <source>
        <dbReference type="Proteomes" id="UP000028990"/>
    </source>
</evidence>
<evidence type="ECO:0000313" key="1">
    <source>
        <dbReference type="EMBL" id="KFO27702.1"/>
    </source>
</evidence>
<protein>
    <submittedName>
        <fullName evidence="1">Uncharacterized protein</fullName>
    </submittedName>
</protein>
<gene>
    <name evidence="1" type="ORF">H920_10892</name>
</gene>
<dbReference type="AlphaFoldDB" id="A0A091D9J2"/>
<proteinExistence type="predicted"/>
<dbReference type="EMBL" id="KN122865">
    <property type="protein sequence ID" value="KFO27702.1"/>
    <property type="molecule type" value="Genomic_DNA"/>
</dbReference>
<organism evidence="1 2">
    <name type="scientific">Fukomys damarensis</name>
    <name type="common">Damaraland mole rat</name>
    <name type="synonym">Cryptomys damarensis</name>
    <dbReference type="NCBI Taxonomy" id="885580"/>
    <lineage>
        <taxon>Eukaryota</taxon>
        <taxon>Metazoa</taxon>
        <taxon>Chordata</taxon>
        <taxon>Craniata</taxon>
        <taxon>Vertebrata</taxon>
        <taxon>Euteleostomi</taxon>
        <taxon>Mammalia</taxon>
        <taxon>Eutheria</taxon>
        <taxon>Euarchontoglires</taxon>
        <taxon>Glires</taxon>
        <taxon>Rodentia</taxon>
        <taxon>Hystricomorpha</taxon>
        <taxon>Bathyergidae</taxon>
        <taxon>Fukomys</taxon>
    </lineage>
</organism>
<name>A0A091D9J2_FUKDA</name>
<keyword evidence="2" id="KW-1185">Reference proteome</keyword>
<dbReference type="Proteomes" id="UP000028990">
    <property type="component" value="Unassembled WGS sequence"/>
</dbReference>
<sequence length="83" mass="9102">MENGLNMDIGDKENYLKCSVKEIVRPCYQHPPESRAAPTPTSFTVEIGDRNSQILGQTTWIAVHFKGMPLTVANGIGRSLAEA</sequence>